<dbReference type="InterPro" id="IPR001296">
    <property type="entry name" value="Glyco_trans_1"/>
</dbReference>
<sequence>MTVILPRGPQTRRAPRLSIAFVGPARFPIREPYAGGLEAFCHTMVKALRIQGHDVDFFAAKGSDGNSPDFELPGVNWGSSRELATDTGYPEGEREREDRAFISLRQLLVRRGYDVVHNNSLSPWMFPSPQSPEPLPMVTTLHTPRIDELSDAIARAGDDAGEFAAVSHVTAADWTTPRPVTVIPNGVNVSDWTPGPGGTAAVWFGRLVPEKAPHLAIDACRLLGLPLLLAGRKGDHRYFQEEIAPRLNGESIRWLGELSHAGLRALVGSCAVTVVTPRWEEPFGLVAFESMACGTPVAAFARGGLGELLADAPAALAAPDDVVSLARAIHSALHIKRAAAREWVVDNHSLIQTARRYSELYQEVMVR</sequence>
<dbReference type="EMBL" id="LT629700">
    <property type="protein sequence ID" value="SDL89118.1"/>
    <property type="molecule type" value="Genomic_DNA"/>
</dbReference>
<dbReference type="PANTHER" id="PTHR12526">
    <property type="entry name" value="GLYCOSYLTRANSFERASE"/>
    <property type="match status" value="1"/>
</dbReference>
<gene>
    <name evidence="5" type="ORF">SAMN04488535_1144</name>
</gene>
<dbReference type="GO" id="GO:0016757">
    <property type="term" value="F:glycosyltransferase activity"/>
    <property type="evidence" value="ECO:0007669"/>
    <property type="project" value="UniProtKB-KW"/>
</dbReference>
<protein>
    <submittedName>
        <fullName evidence="5">Glycosyltransferase involved in cell wall bisynthesis</fullName>
    </submittedName>
</protein>
<dbReference type="Proteomes" id="UP000199350">
    <property type="component" value="Chromosome I"/>
</dbReference>
<dbReference type="AlphaFoldDB" id="A0A1G9NR94"/>
<dbReference type="Pfam" id="PF00534">
    <property type="entry name" value="Glycos_transf_1"/>
    <property type="match status" value="1"/>
</dbReference>
<feature type="domain" description="Glycosyltransferase subfamily 4-like N-terminal" evidence="4">
    <location>
        <begin position="35"/>
        <end position="190"/>
    </location>
</feature>
<proteinExistence type="predicted"/>
<evidence type="ECO:0000313" key="6">
    <source>
        <dbReference type="Proteomes" id="UP000199350"/>
    </source>
</evidence>
<keyword evidence="2 5" id="KW-0808">Transferase</keyword>
<reference evidence="6" key="1">
    <citation type="submission" date="2016-10" db="EMBL/GenBank/DDBJ databases">
        <authorList>
            <person name="Varghese N."/>
            <person name="Submissions S."/>
        </authorList>
    </citation>
    <scope>NUCLEOTIDE SEQUENCE [LARGE SCALE GENOMIC DNA]</scope>
    <source>
        <strain evidence="6">DSM 20632</strain>
    </source>
</reference>
<dbReference type="Gene3D" id="3.40.50.2000">
    <property type="entry name" value="Glycogen Phosphorylase B"/>
    <property type="match status" value="2"/>
</dbReference>
<dbReference type="RefSeq" id="WP_092149876.1">
    <property type="nucleotide sequence ID" value="NZ_LT629700.1"/>
</dbReference>
<dbReference type="STRING" id="38302.SAMN04488535_1144"/>
<evidence type="ECO:0000313" key="5">
    <source>
        <dbReference type="EMBL" id="SDL89118.1"/>
    </source>
</evidence>
<evidence type="ECO:0000256" key="2">
    <source>
        <dbReference type="ARBA" id="ARBA00022679"/>
    </source>
</evidence>
<keyword evidence="6" id="KW-1185">Reference proteome</keyword>
<dbReference type="OrthoDB" id="9809227at2"/>
<dbReference type="Pfam" id="PF13439">
    <property type="entry name" value="Glyco_transf_4"/>
    <property type="match status" value="1"/>
</dbReference>
<keyword evidence="1" id="KW-0328">Glycosyltransferase</keyword>
<dbReference type="PANTHER" id="PTHR12526:SF595">
    <property type="entry name" value="BLL5217 PROTEIN"/>
    <property type="match status" value="1"/>
</dbReference>
<dbReference type="InterPro" id="IPR028098">
    <property type="entry name" value="Glyco_trans_4-like_N"/>
</dbReference>
<accession>A0A1G9NR94</accession>
<feature type="domain" description="Glycosyl transferase family 1" evidence="3">
    <location>
        <begin position="204"/>
        <end position="337"/>
    </location>
</feature>
<evidence type="ECO:0000259" key="4">
    <source>
        <dbReference type="Pfam" id="PF13439"/>
    </source>
</evidence>
<name>A0A1G9NR94_9CORY</name>
<evidence type="ECO:0000256" key="1">
    <source>
        <dbReference type="ARBA" id="ARBA00022676"/>
    </source>
</evidence>
<organism evidence="5 6">
    <name type="scientific">Corynebacterium mycetoides</name>
    <dbReference type="NCBI Taxonomy" id="38302"/>
    <lineage>
        <taxon>Bacteria</taxon>
        <taxon>Bacillati</taxon>
        <taxon>Actinomycetota</taxon>
        <taxon>Actinomycetes</taxon>
        <taxon>Mycobacteriales</taxon>
        <taxon>Corynebacteriaceae</taxon>
        <taxon>Corynebacterium</taxon>
    </lineage>
</organism>
<dbReference type="SUPFAM" id="SSF53756">
    <property type="entry name" value="UDP-Glycosyltransferase/glycogen phosphorylase"/>
    <property type="match status" value="1"/>
</dbReference>
<evidence type="ECO:0000259" key="3">
    <source>
        <dbReference type="Pfam" id="PF00534"/>
    </source>
</evidence>